<feature type="domain" description="Xaa-Pro dipeptidyl-peptidase C-terminal" evidence="2">
    <location>
        <begin position="500"/>
        <end position="735"/>
    </location>
</feature>
<keyword evidence="1" id="KW-0378">Hydrolase</keyword>
<dbReference type="EMBL" id="AKGD01000004">
    <property type="protein sequence ID" value="EIT67990.1"/>
    <property type="molecule type" value="Genomic_DNA"/>
</dbReference>
<dbReference type="AlphaFoldDB" id="I8T276"/>
<gene>
    <name evidence="3" type="ORF">WQQ_44250</name>
</gene>
<sequence length="748" mass="83842">MGLLALAMPTWSQMQSQQQQAQEQMRLQMQAQLNAQPQSFEFQTPSGVTDPKLRETMRDLAVRVLPVYQEKSIDRYLSTISMLQLVAANYPAAYESRKALLDRRRKLDAGKPMARSVVLDLYALARAKEVDDRPAFNEAFSKAYREVAAPLGDRDAFVLGNWIAAPLTAPRSDLENAFARTRKEHELDLATAIDLVRLYLAYDSQRSFVTLAPALMAEDDARRYVIEDSVPIRSAAGVTIYARLVRPKTPKRPLPALLEFTLDPGYDDARARAARGYVGVVAYTRGRGGPADAKAMPAEVVPFQHDGADARKVIDWITQQPWSDGRVGLVGSGYSGFAAWSVAKKLPAAVKAIATTDAMAPGIDFPTQGRIAHTDALRWIIEHTQPAAVIAQQPARWDEIELNWYRKGRSYWVFDRLAKLRSDVFRTWITHPSYDGYWQNRLPYARQFAQIGVPVLSSVSERGDGIAALYYFGEHLRYRPDADHSLVIASQSLDQSELRLQWFDHVFKNAGEPSAIRDRVNVQLDGGNANGDWRHAASIEALATSKLSLHLSPGENAERHRLTDAAAPGDGYIEQSVQLADRRDTARPWTTVADGRQLRLRHALAFVGEPLAQAVEINGLPSGTLDFELNKMDVDLNLSLFEQLAGGEYRLLAEPYEFRASYAKDRVHRHMLRAGERQQLAFKSERFVSARLAAGSRLVLVLGVNKRPDREINYGTGRDVKEESIEDARPALRLRWYGGSRIEIPVRR</sequence>
<organism evidence="3 4">
    <name type="scientific">Hydrocarboniphaga effusa AP103</name>
    <dbReference type="NCBI Taxonomy" id="1172194"/>
    <lineage>
        <taxon>Bacteria</taxon>
        <taxon>Pseudomonadati</taxon>
        <taxon>Pseudomonadota</taxon>
        <taxon>Gammaproteobacteria</taxon>
        <taxon>Nevskiales</taxon>
        <taxon>Nevskiaceae</taxon>
        <taxon>Hydrocarboniphaga</taxon>
    </lineage>
</organism>
<dbReference type="Gene3D" id="1.10.3020.10">
    <property type="entry name" value="alpha-amino acid ester hydrolase ( Helical cap domain)"/>
    <property type="match status" value="1"/>
</dbReference>
<dbReference type="SUPFAM" id="SSF53474">
    <property type="entry name" value="alpha/beta-Hydrolases"/>
    <property type="match status" value="1"/>
</dbReference>
<dbReference type="Gene3D" id="2.60.120.260">
    <property type="entry name" value="Galactose-binding domain-like"/>
    <property type="match status" value="1"/>
</dbReference>
<dbReference type="STRING" id="1172194.WQQ_44250"/>
<evidence type="ECO:0000256" key="1">
    <source>
        <dbReference type="ARBA" id="ARBA00022801"/>
    </source>
</evidence>
<reference evidence="3 4" key="1">
    <citation type="journal article" date="2012" name="J. Bacteriol.">
        <title>Genome Sequence of n-Alkane-Degrading Hydrocarboniphaga effusa Strain AP103T (ATCC BAA-332T).</title>
        <authorList>
            <person name="Chang H.K."/>
            <person name="Zylstra G.J."/>
            <person name="Chae J.C."/>
        </authorList>
    </citation>
    <scope>NUCLEOTIDE SEQUENCE [LARGE SCALE GENOMIC DNA]</scope>
    <source>
        <strain evidence="3 4">AP103</strain>
    </source>
</reference>
<dbReference type="InterPro" id="IPR029058">
    <property type="entry name" value="AB_hydrolase_fold"/>
</dbReference>
<dbReference type="PATRIC" id="fig|1172194.4.peg.4290"/>
<dbReference type="Pfam" id="PF02129">
    <property type="entry name" value="Peptidase_S15"/>
    <property type="match status" value="1"/>
</dbReference>
<dbReference type="InterPro" id="IPR013736">
    <property type="entry name" value="Xaa-Pro_dipept_C"/>
</dbReference>
<dbReference type="SUPFAM" id="SSF49785">
    <property type="entry name" value="Galactose-binding domain-like"/>
    <property type="match status" value="1"/>
</dbReference>
<evidence type="ECO:0000259" key="2">
    <source>
        <dbReference type="SMART" id="SM00939"/>
    </source>
</evidence>
<dbReference type="InterPro" id="IPR000383">
    <property type="entry name" value="Xaa-Pro-like_dom"/>
</dbReference>
<dbReference type="GO" id="GO:0008239">
    <property type="term" value="F:dipeptidyl-peptidase activity"/>
    <property type="evidence" value="ECO:0007669"/>
    <property type="project" value="InterPro"/>
</dbReference>
<dbReference type="InterPro" id="IPR008979">
    <property type="entry name" value="Galactose-bd-like_sf"/>
</dbReference>
<keyword evidence="4" id="KW-1185">Reference proteome</keyword>
<comment type="caution">
    <text evidence="3">The sequence shown here is derived from an EMBL/GenBank/DDBJ whole genome shotgun (WGS) entry which is preliminary data.</text>
</comment>
<protein>
    <recommendedName>
        <fullName evidence="2">Xaa-Pro dipeptidyl-peptidase C-terminal domain-containing protein</fullName>
    </recommendedName>
</protein>
<accession>I8T276</accession>
<dbReference type="RefSeq" id="WP_007187360.1">
    <property type="nucleotide sequence ID" value="NZ_AKGD01000004.1"/>
</dbReference>
<dbReference type="NCBIfam" id="TIGR00976">
    <property type="entry name" value="CocE_NonD"/>
    <property type="match status" value="1"/>
</dbReference>
<dbReference type="Proteomes" id="UP000003704">
    <property type="component" value="Unassembled WGS sequence"/>
</dbReference>
<evidence type="ECO:0000313" key="4">
    <source>
        <dbReference type="Proteomes" id="UP000003704"/>
    </source>
</evidence>
<dbReference type="InterPro" id="IPR005674">
    <property type="entry name" value="CocE/Ser_esterase"/>
</dbReference>
<proteinExistence type="predicted"/>
<name>I8T276_9GAMM</name>
<dbReference type="OrthoDB" id="9806163at2"/>
<dbReference type="Gene3D" id="3.40.50.1820">
    <property type="entry name" value="alpha/beta hydrolase"/>
    <property type="match status" value="1"/>
</dbReference>
<evidence type="ECO:0000313" key="3">
    <source>
        <dbReference type="EMBL" id="EIT67990.1"/>
    </source>
</evidence>
<dbReference type="SMART" id="SM00939">
    <property type="entry name" value="PepX_C"/>
    <property type="match status" value="1"/>
</dbReference>